<dbReference type="RefSeq" id="WP_222921759.1">
    <property type="nucleotide sequence ID" value="NZ_CP082286.1"/>
</dbReference>
<dbReference type="PANTHER" id="PTHR40045:SF1">
    <property type="entry name" value="YQCI_YCGG FAMILY PROTEIN"/>
    <property type="match status" value="1"/>
</dbReference>
<reference evidence="1" key="1">
    <citation type="submission" date="2024-09" db="EMBL/GenBank/DDBJ databases">
        <authorList>
            <person name="Sun Q."/>
        </authorList>
    </citation>
    <scope>NUCLEOTIDE SEQUENCE [LARGE SCALE GENOMIC DNA]</scope>
    <source>
        <strain evidence="1">JCM 31273</strain>
    </source>
</reference>
<dbReference type="GeneID" id="67211966"/>
<dbReference type="InterPro" id="IPR014988">
    <property type="entry name" value="Uncharacterised_YqcI/YcgG"/>
</dbReference>
<gene>
    <name evidence="1" type="ORF">ACFFOL_00355</name>
</gene>
<comment type="caution">
    <text evidence="1">The sequence shown here is derived from an EMBL/GenBank/DDBJ whole genome shotgun (WGS) entry which is preliminary data.</text>
</comment>
<keyword evidence="2" id="KW-1185">Reference proteome</keyword>
<dbReference type="Proteomes" id="UP001589595">
    <property type="component" value="Unassembled WGS sequence"/>
</dbReference>
<sequence>MNEPHLQSLCDQETMIERARADDAPEWLARHVETFTGALTGERNGTPFPCHFGTNAVERGDLLYTAVPSLTDPDALFGFRDALVEYLDTYRDHAELAPLVTFFAPPDGVGDREGVEAVPEADWHEALWHVLQFLHVNDPEPWPEDVPTDPDDPHWEFCFGGTPMFPTSRAPFYDDRRSRYCPVGLEITFQPRDVFDGLTHDTEAGARAREVIQGRLGDYDGVCPHADLGDYGVEGDREWRQYLFSADESQFPDECPLTVTREVTALDADPGDAGGVGAD</sequence>
<dbReference type="AlphaFoldDB" id="A0ABD5MMZ9"/>
<evidence type="ECO:0000313" key="2">
    <source>
        <dbReference type="Proteomes" id="UP001589595"/>
    </source>
</evidence>
<dbReference type="Pfam" id="PF08892">
    <property type="entry name" value="YqcI_YcgG"/>
    <property type="match status" value="1"/>
</dbReference>
<name>A0ABD5MMZ9_9EURY</name>
<protein>
    <submittedName>
        <fullName evidence="1">YqcI/YcgG family protein</fullName>
    </submittedName>
</protein>
<proteinExistence type="predicted"/>
<organism evidence="1 2">
    <name type="scientific">Halobaculum roseum</name>
    <dbReference type="NCBI Taxonomy" id="2175149"/>
    <lineage>
        <taxon>Archaea</taxon>
        <taxon>Methanobacteriati</taxon>
        <taxon>Methanobacteriota</taxon>
        <taxon>Stenosarchaea group</taxon>
        <taxon>Halobacteria</taxon>
        <taxon>Halobacteriales</taxon>
        <taxon>Haloferacaceae</taxon>
        <taxon>Halobaculum</taxon>
    </lineage>
</organism>
<dbReference type="PANTHER" id="PTHR40045">
    <property type="entry name" value="YCGG FAMILY PROTEIN"/>
    <property type="match status" value="1"/>
</dbReference>
<dbReference type="EMBL" id="JBHMAJ010000001">
    <property type="protein sequence ID" value="MFB9822637.1"/>
    <property type="molecule type" value="Genomic_DNA"/>
</dbReference>
<accession>A0ABD5MMZ9</accession>
<evidence type="ECO:0000313" key="1">
    <source>
        <dbReference type="EMBL" id="MFB9822637.1"/>
    </source>
</evidence>